<evidence type="ECO:0000313" key="3">
    <source>
        <dbReference type="Proteomes" id="UP001333110"/>
    </source>
</evidence>
<reference evidence="2 3" key="1">
    <citation type="journal article" date="2023" name="J. Hered.">
        <title>Chromosome-level genome of the wood stork (Mycteria americana) provides insight into avian chromosome evolution.</title>
        <authorList>
            <person name="Flamio R. Jr."/>
            <person name="Ramstad K.M."/>
        </authorList>
    </citation>
    <scope>NUCLEOTIDE SEQUENCE [LARGE SCALE GENOMIC DNA]</scope>
    <source>
        <strain evidence="2">JAX WOST 10</strain>
    </source>
</reference>
<dbReference type="Proteomes" id="UP001333110">
    <property type="component" value="Unassembled WGS sequence"/>
</dbReference>
<comment type="caution">
    <text evidence="2">The sequence shown here is derived from an EMBL/GenBank/DDBJ whole genome shotgun (WGS) entry which is preliminary data.</text>
</comment>
<evidence type="ECO:0000256" key="1">
    <source>
        <dbReference type="SAM" id="MobiDB-lite"/>
    </source>
</evidence>
<protein>
    <submittedName>
        <fullName evidence="2">Uncharacterized protein</fullName>
    </submittedName>
</protein>
<keyword evidence="3" id="KW-1185">Reference proteome</keyword>
<name>A0AAN7NAT0_MYCAM</name>
<accession>A0AAN7NAT0</accession>
<sequence length="119" mass="12594">MRSACVSERERYTLKAGDQSYLKYRICYSSRTDDSESRLAVTGRAQILAIPSGAAWGSDVTGRSPQPYRGTAQPPATSRPPPARGGQLSPAPLSTGIPSHPTAVEGCSQTTWLAESAAL</sequence>
<evidence type="ECO:0000313" key="2">
    <source>
        <dbReference type="EMBL" id="KAK4811867.1"/>
    </source>
</evidence>
<feature type="region of interest" description="Disordered" evidence="1">
    <location>
        <begin position="55"/>
        <end position="104"/>
    </location>
</feature>
<organism evidence="2 3">
    <name type="scientific">Mycteria americana</name>
    <name type="common">Wood stork</name>
    <dbReference type="NCBI Taxonomy" id="33587"/>
    <lineage>
        <taxon>Eukaryota</taxon>
        <taxon>Metazoa</taxon>
        <taxon>Chordata</taxon>
        <taxon>Craniata</taxon>
        <taxon>Vertebrata</taxon>
        <taxon>Euteleostomi</taxon>
        <taxon>Archelosauria</taxon>
        <taxon>Archosauria</taxon>
        <taxon>Dinosauria</taxon>
        <taxon>Saurischia</taxon>
        <taxon>Theropoda</taxon>
        <taxon>Coelurosauria</taxon>
        <taxon>Aves</taxon>
        <taxon>Neognathae</taxon>
        <taxon>Neoaves</taxon>
        <taxon>Aequornithes</taxon>
        <taxon>Ciconiiformes</taxon>
        <taxon>Ciconiidae</taxon>
        <taxon>Mycteria</taxon>
    </lineage>
</organism>
<dbReference type="EMBL" id="JAUNZN010000016">
    <property type="protein sequence ID" value="KAK4811867.1"/>
    <property type="molecule type" value="Genomic_DNA"/>
</dbReference>
<proteinExistence type="predicted"/>
<gene>
    <name evidence="2" type="ORF">QYF61_012285</name>
</gene>
<dbReference type="AlphaFoldDB" id="A0AAN7NAT0"/>